<dbReference type="RefSeq" id="WP_028690884.1">
    <property type="nucleotide sequence ID" value="NZ_CP081966.1"/>
</dbReference>
<proteinExistence type="predicted"/>
<dbReference type="EMBL" id="CP081966">
    <property type="protein sequence ID" value="QZP28071.1"/>
    <property type="molecule type" value="Genomic_DNA"/>
</dbReference>
<reference evidence="1 2" key="1">
    <citation type="submission" date="2021-08" db="EMBL/GenBank/DDBJ databases">
        <title>Bactericidal Effect of Pseudomonas oryziphila sp. nov., a novel Pseudomonas Species Against Xanthomonas oryzae Reduces Disease Severity of Bacterial Leaf Streak of Rice.</title>
        <authorList>
            <person name="Yang R."/>
            <person name="Li S."/>
            <person name="Li Y."/>
            <person name="Yan Y."/>
            <person name="Fang Y."/>
            <person name="Zou L."/>
            <person name="Chen G."/>
        </authorList>
    </citation>
    <scope>NUCLEOTIDE SEQUENCE [LARGE SCALE GENOMIC DNA]</scope>
    <source>
        <strain evidence="1 2">DSM 17497</strain>
    </source>
</reference>
<gene>
    <name evidence="1" type="ORF">K5H97_06920</name>
</gene>
<protein>
    <submittedName>
        <fullName evidence="1">Sel1 repeat family protein</fullName>
    </submittedName>
</protein>
<accession>A0ABX9B407</accession>
<dbReference type="InterPro" id="IPR011990">
    <property type="entry name" value="TPR-like_helical_dom_sf"/>
</dbReference>
<sequence length="139" mass="15631">MKLRGKHLASPDASPSLPSSKRFSLKVALWLLDSSRLGDKPSVKHLAGRMLKQPARQGVVVAQSRLGQMLCRDCGNARDRRIGHELLRQAARAGDRRAQLEYGRLCQAQEPEQSRYWLELAAGQGSQEARRLLRQWFGS</sequence>
<dbReference type="Gene3D" id="1.25.40.10">
    <property type="entry name" value="Tetratricopeptide repeat domain"/>
    <property type="match status" value="1"/>
</dbReference>
<evidence type="ECO:0000313" key="2">
    <source>
        <dbReference type="Proteomes" id="UP000825591"/>
    </source>
</evidence>
<name>A0ABX9B407_9PSED</name>
<keyword evidence="2" id="KW-1185">Reference proteome</keyword>
<dbReference type="Proteomes" id="UP000825591">
    <property type="component" value="Chromosome"/>
</dbReference>
<dbReference type="SUPFAM" id="SSF81901">
    <property type="entry name" value="HCP-like"/>
    <property type="match status" value="1"/>
</dbReference>
<organism evidence="1 2">
    <name type="scientific">Pseudomonas mosselii</name>
    <dbReference type="NCBI Taxonomy" id="78327"/>
    <lineage>
        <taxon>Bacteria</taxon>
        <taxon>Pseudomonadati</taxon>
        <taxon>Pseudomonadota</taxon>
        <taxon>Gammaproteobacteria</taxon>
        <taxon>Pseudomonadales</taxon>
        <taxon>Pseudomonadaceae</taxon>
        <taxon>Pseudomonas</taxon>
    </lineage>
</organism>
<evidence type="ECO:0000313" key="1">
    <source>
        <dbReference type="EMBL" id="QZP28071.1"/>
    </source>
</evidence>